<dbReference type="Proteomes" id="UP000037035">
    <property type="component" value="Unassembled WGS sequence"/>
</dbReference>
<comment type="caution">
    <text evidence="2">The sequence shown here is derived from an EMBL/GenBank/DDBJ whole genome shotgun (WGS) entry which is preliminary data.</text>
</comment>
<keyword evidence="3" id="KW-1185">Reference proteome</keyword>
<name>A0A0L6UKG3_9BASI</name>
<evidence type="ECO:0000256" key="1">
    <source>
        <dbReference type="SAM" id="MobiDB-lite"/>
    </source>
</evidence>
<protein>
    <submittedName>
        <fullName evidence="2">Uncharacterized protein</fullName>
    </submittedName>
</protein>
<organism evidence="2 3">
    <name type="scientific">Puccinia sorghi</name>
    <dbReference type="NCBI Taxonomy" id="27349"/>
    <lineage>
        <taxon>Eukaryota</taxon>
        <taxon>Fungi</taxon>
        <taxon>Dikarya</taxon>
        <taxon>Basidiomycota</taxon>
        <taxon>Pucciniomycotina</taxon>
        <taxon>Pucciniomycetes</taxon>
        <taxon>Pucciniales</taxon>
        <taxon>Pucciniaceae</taxon>
        <taxon>Puccinia</taxon>
    </lineage>
</organism>
<feature type="compositionally biased region" description="Basic and acidic residues" evidence="1">
    <location>
        <begin position="507"/>
        <end position="522"/>
    </location>
</feature>
<gene>
    <name evidence="2" type="ORF">VP01_524g2</name>
</gene>
<sequence length="582" mass="64853">MKDNILLGCSQLTFGRSSKITNTILKNIGLGLSGERLPLLPPFSLDNHPNPVATRSTIHIWMMGQVARTQSQQFPILSRRLIVLFLIHLLPGINSKICKYVTISCILNTTSYIALMLYFECSFNSSLCTAFWPLVHLSSTHRHCTGIFTFMELMHMTPVRLFSSKSLVTQAQVDIASRTRMILSSSTITHSLHSIPSAIYRLLSFLSCIASLKHPTGKMNTWRLACHSLCSVPNETCNQLQKTSFHQSRPLLMSTQMQSIESQHLVKRVWLPHLRPMPNTRVSHCCTQRSCRVSFGKRKKGVYGWMHAAQADIGAGFGTFRVHPCPPGNYNFCSQGNALWSLYRQGGSSEADQSKQRKLSSGIFFHWQWRKCGRGIRGGVWFWGLEWELEEDRADKSCFGGRCKGQDGPAERRGVWRLRSGGPEEQDGNRGGQIGGVLQGVEIGRDSGVCELNGSGNGGGVAGGGAKLWVRSCGSDGYTMGDSLYIQGYIISSSHKKNQGKNWESNVEDHQKAENSTSEKDSQLPSESVFISTKHSFNSSCTSLRFLRHSSTAGKHCSGEGTRPLDPLRLERHWRDKLLLII</sequence>
<evidence type="ECO:0000313" key="3">
    <source>
        <dbReference type="Proteomes" id="UP000037035"/>
    </source>
</evidence>
<dbReference type="AlphaFoldDB" id="A0A0L6UKG3"/>
<evidence type="ECO:0000313" key="2">
    <source>
        <dbReference type="EMBL" id="KNZ49031.1"/>
    </source>
</evidence>
<dbReference type="VEuPathDB" id="FungiDB:VP01_524g2"/>
<reference evidence="2 3" key="1">
    <citation type="submission" date="2015-08" db="EMBL/GenBank/DDBJ databases">
        <title>Next Generation Sequencing and Analysis of the Genome of Puccinia sorghi L Schw, the Causal Agent of Maize Common Rust.</title>
        <authorList>
            <person name="Rochi L."/>
            <person name="Burguener G."/>
            <person name="Darino M."/>
            <person name="Turjanski A."/>
            <person name="Kreff E."/>
            <person name="Dieguez M.J."/>
            <person name="Sacco F."/>
        </authorList>
    </citation>
    <scope>NUCLEOTIDE SEQUENCE [LARGE SCALE GENOMIC DNA]</scope>
    <source>
        <strain evidence="2 3">RO10H11247</strain>
    </source>
</reference>
<accession>A0A0L6UKG3</accession>
<proteinExistence type="predicted"/>
<dbReference type="EMBL" id="LAVV01010442">
    <property type="protein sequence ID" value="KNZ49031.1"/>
    <property type="molecule type" value="Genomic_DNA"/>
</dbReference>
<feature type="region of interest" description="Disordered" evidence="1">
    <location>
        <begin position="497"/>
        <end position="525"/>
    </location>
</feature>